<evidence type="ECO:0000259" key="2">
    <source>
        <dbReference type="Pfam" id="PF13476"/>
    </source>
</evidence>
<evidence type="ECO:0000313" key="3">
    <source>
        <dbReference type="EMBL" id="QQP93589.1"/>
    </source>
</evidence>
<name>A0ABX7BK27_9PROT</name>
<dbReference type="PANTHER" id="PTHR32182:SF22">
    <property type="entry name" value="ATP-DEPENDENT ENDONUCLEASE, OLD FAMILY-RELATED"/>
    <property type="match status" value="1"/>
</dbReference>
<dbReference type="GO" id="GO:0005524">
    <property type="term" value="F:ATP binding"/>
    <property type="evidence" value="ECO:0007669"/>
    <property type="project" value="UniProtKB-KW"/>
</dbReference>
<keyword evidence="3" id="KW-0067">ATP-binding</keyword>
<keyword evidence="3" id="KW-0547">Nucleotide-binding</keyword>
<dbReference type="Gene3D" id="3.40.50.300">
    <property type="entry name" value="P-loop containing nucleotide triphosphate hydrolases"/>
    <property type="match status" value="1"/>
</dbReference>
<gene>
    <name evidence="3" type="ORF">IGS68_31690</name>
</gene>
<feature type="domain" description="ATPase AAA-type core" evidence="1">
    <location>
        <begin position="207"/>
        <end position="329"/>
    </location>
</feature>
<dbReference type="PIRSF" id="PIRSF029347">
    <property type="entry name" value="RecF"/>
    <property type="match status" value="1"/>
</dbReference>
<dbReference type="PANTHER" id="PTHR32182">
    <property type="entry name" value="DNA REPLICATION AND REPAIR PROTEIN RECF"/>
    <property type="match status" value="1"/>
</dbReference>
<accession>A0ABX7BK27</accession>
<reference evidence="3" key="1">
    <citation type="submission" date="2021-02" db="EMBL/GenBank/DDBJ databases">
        <title>Skermanella TT6 skin isolate.</title>
        <authorList>
            <person name="Lee K."/>
            <person name="Ganzorig M."/>
        </authorList>
    </citation>
    <scope>NUCLEOTIDE SEQUENCE</scope>
    <source>
        <strain evidence="3">TT6</strain>
    </source>
</reference>
<dbReference type="Pfam" id="PF13304">
    <property type="entry name" value="AAA_21"/>
    <property type="match status" value="1"/>
</dbReference>
<organism evidence="3 4">
    <name type="scientific">Skermanella cutis</name>
    <dbReference type="NCBI Taxonomy" id="2775420"/>
    <lineage>
        <taxon>Bacteria</taxon>
        <taxon>Pseudomonadati</taxon>
        <taxon>Pseudomonadota</taxon>
        <taxon>Alphaproteobacteria</taxon>
        <taxon>Rhodospirillales</taxon>
        <taxon>Azospirillaceae</taxon>
        <taxon>Skermanella</taxon>
    </lineage>
</organism>
<dbReference type="InterPro" id="IPR027417">
    <property type="entry name" value="P-loop_NTPase"/>
</dbReference>
<keyword evidence="4" id="KW-1185">Reference proteome</keyword>
<dbReference type="RefSeq" id="WP_201083269.1">
    <property type="nucleotide sequence ID" value="NZ_CP067422.1"/>
</dbReference>
<sequence length="411" mass="44966">MQRLTLRRIRIRGFKSLAELDLDFPDDLLILIGANGAGKTTVLQALAFIPYFTKGQPEAFFADRGWKPADLRSRVKTGLGQGTISYRLFLEGDDGLKVFWHFNYNLLSEKTVFEKLWLLPPGRAAPEAVIEFSQKGLFVGAEKTLAIAPDGSVLSIVLDEALAGEVGEAVRRLRSWGSGIFSLELLNPDAMRRGARGNPSDIGPRGERLAGFLASLPSARKARLVERLTPYFRLQGLETTRRRAGWIDMRIAESFEDFGWMGVAHMSDGFMRLLGLAAIPEFGPSASMVLLDEVENGIEPHILPDFISMIARESNVQLVLTSHSPSLVNQFEPGQIGFLARRPDGAAVAAPFSSLEPLVNGLRYLGAGEVWTITDMNRINEMVVEASHNGPRGSNPPTGAAEVMAFMGLGT</sequence>
<protein>
    <submittedName>
        <fullName evidence="3">ATP-binding protein</fullName>
    </submittedName>
</protein>
<evidence type="ECO:0000313" key="4">
    <source>
        <dbReference type="Proteomes" id="UP000595197"/>
    </source>
</evidence>
<dbReference type="InterPro" id="IPR014555">
    <property type="entry name" value="RecF-like"/>
</dbReference>
<dbReference type="Pfam" id="PF13476">
    <property type="entry name" value="AAA_23"/>
    <property type="match status" value="1"/>
</dbReference>
<dbReference type="EMBL" id="CP067422">
    <property type="protein sequence ID" value="QQP93589.1"/>
    <property type="molecule type" value="Genomic_DNA"/>
</dbReference>
<feature type="domain" description="Rad50/SbcC-type AAA" evidence="2">
    <location>
        <begin position="8"/>
        <end position="111"/>
    </location>
</feature>
<proteinExistence type="predicted"/>
<dbReference type="InterPro" id="IPR003959">
    <property type="entry name" value="ATPase_AAA_core"/>
</dbReference>
<evidence type="ECO:0000259" key="1">
    <source>
        <dbReference type="Pfam" id="PF13304"/>
    </source>
</evidence>
<keyword evidence="3" id="KW-0614">Plasmid</keyword>
<dbReference type="SUPFAM" id="SSF52540">
    <property type="entry name" value="P-loop containing nucleoside triphosphate hydrolases"/>
    <property type="match status" value="1"/>
</dbReference>
<dbReference type="Proteomes" id="UP000595197">
    <property type="component" value="Plasmid pTT6-2"/>
</dbReference>
<geneLocation type="plasmid" evidence="3 4">
    <name>pTT6-2</name>
</geneLocation>
<dbReference type="InterPro" id="IPR038729">
    <property type="entry name" value="Rad50/SbcC_AAA"/>
</dbReference>